<reference evidence="1 2" key="1">
    <citation type="submission" date="2023-08" db="EMBL/GenBank/DDBJ databases">
        <title>Pleionea litopenaei sp. nov., isolated from stomach of juvenile Litopenaeus vannamei.</title>
        <authorList>
            <person name="Rho A.M."/>
            <person name="Hwang C.Y."/>
        </authorList>
    </citation>
    <scope>NUCLEOTIDE SEQUENCE [LARGE SCALE GENOMIC DNA]</scope>
    <source>
        <strain evidence="1 2">HL-JVS1</strain>
    </source>
</reference>
<protein>
    <submittedName>
        <fullName evidence="1">Uncharacterized protein</fullName>
    </submittedName>
</protein>
<dbReference type="AlphaFoldDB" id="A0AA51X6U8"/>
<accession>A0AA51X6U8</accession>
<proteinExistence type="predicted"/>
<gene>
    <name evidence="1" type="ORF">Q9312_18675</name>
</gene>
<dbReference type="RefSeq" id="WP_309202374.1">
    <property type="nucleotide sequence ID" value="NZ_CP133548.1"/>
</dbReference>
<keyword evidence="2" id="KW-1185">Reference proteome</keyword>
<dbReference type="Proteomes" id="UP001239782">
    <property type="component" value="Chromosome"/>
</dbReference>
<sequence>MKQAGWLILFGVLLAGTSIAKEKYVGENPHTLGTAEWQRYHNCMTVAGFAREFADDKVMQGVYSRDDKVKLGEIVMGEYDSSDGESVETLLAKKGVELGVNFEKQPEKAFQEAWQYCMKFTLKEHYYYDVPLKDVPSLTTP</sequence>
<evidence type="ECO:0000313" key="1">
    <source>
        <dbReference type="EMBL" id="WMS87234.1"/>
    </source>
</evidence>
<dbReference type="EMBL" id="CP133548">
    <property type="protein sequence ID" value="WMS87234.1"/>
    <property type="molecule type" value="Genomic_DNA"/>
</dbReference>
<name>A0AA51X6U8_9GAMM</name>
<organism evidence="1 2">
    <name type="scientific">Pleionea litopenaei</name>
    <dbReference type="NCBI Taxonomy" id="3070815"/>
    <lineage>
        <taxon>Bacteria</taxon>
        <taxon>Pseudomonadati</taxon>
        <taxon>Pseudomonadota</taxon>
        <taxon>Gammaproteobacteria</taxon>
        <taxon>Oceanospirillales</taxon>
        <taxon>Pleioneaceae</taxon>
        <taxon>Pleionea</taxon>
    </lineage>
</organism>
<dbReference type="KEGG" id="plei:Q9312_18675"/>
<evidence type="ECO:0000313" key="2">
    <source>
        <dbReference type="Proteomes" id="UP001239782"/>
    </source>
</evidence>